<keyword evidence="1" id="KW-0812">Transmembrane</keyword>
<evidence type="ECO:0000313" key="2">
    <source>
        <dbReference type="EMBL" id="QRV62806.1"/>
    </source>
</evidence>
<protein>
    <submittedName>
        <fullName evidence="2">ATP synthase F0 subunit 8</fullName>
    </submittedName>
</protein>
<geneLocation type="mitochondrion" evidence="2"/>
<accession>A0A894JQV4</accession>
<keyword evidence="1" id="KW-1133">Transmembrane helix</keyword>
<keyword evidence="1" id="KW-0472">Membrane</keyword>
<reference evidence="2" key="1">
    <citation type="journal article" date="2021" name="Mol. Phylogenet. Evol.">
        <title>Habitat preference and diversification rates in a speciose lineage of diving beetles.</title>
        <authorList>
            <person name="Villastrigo A."/>
            <person name="Abellan P."/>
            <person name="Ribera I."/>
        </authorList>
    </citation>
    <scope>NUCLEOTIDE SEQUENCE</scope>
</reference>
<feature type="transmembrane region" description="Helical" evidence="1">
    <location>
        <begin position="12"/>
        <end position="33"/>
    </location>
</feature>
<proteinExistence type="predicted"/>
<dbReference type="AlphaFoldDB" id="A0A894JQV4"/>
<gene>
    <name evidence="2" type="primary">atp8</name>
</gene>
<name>A0A894JQV4_9DYTI</name>
<organism evidence="2">
    <name type="scientific">Neoporus sp. NHM-IR594</name>
    <dbReference type="NCBI Taxonomy" id="2714628"/>
    <lineage>
        <taxon>Eukaryota</taxon>
        <taxon>Metazoa</taxon>
        <taxon>Ecdysozoa</taxon>
        <taxon>Arthropoda</taxon>
        <taxon>Hexapoda</taxon>
        <taxon>Insecta</taxon>
        <taxon>Pterygota</taxon>
        <taxon>Neoptera</taxon>
        <taxon>Endopterygota</taxon>
        <taxon>Coleoptera</taxon>
        <taxon>Adephaga</taxon>
        <taxon>Dytiscoidea</taxon>
        <taxon>Dytiscidae</taxon>
        <taxon>Hydroporinae</taxon>
        <taxon>Hydroporini</taxon>
        <taxon>Neoporus</taxon>
    </lineage>
</organism>
<keyword evidence="2" id="KW-0496">Mitochondrion</keyword>
<sequence>MPQMAPMNWIILYIFFSFMFIMFNFVNFYLFLIKNKYNQITDMKINLFSWKW</sequence>
<dbReference type="EMBL" id="MW465260">
    <property type="protein sequence ID" value="QRV62806.1"/>
    <property type="molecule type" value="Genomic_DNA"/>
</dbReference>
<evidence type="ECO:0000256" key="1">
    <source>
        <dbReference type="SAM" id="Phobius"/>
    </source>
</evidence>